<name>A0A9N9HJ12_9GLOM</name>
<accession>A0A9N9HJ12</accession>
<sequence>DWLKSRLIIQHQEEPEIYDRDTSNQKVLKSDRKVPGTGKELKHVTGAISDSYDLDIIGKLSSSSFKRLQNRMKPITRSQDIPS</sequence>
<dbReference type="Proteomes" id="UP000789831">
    <property type="component" value="Unassembled WGS sequence"/>
</dbReference>
<evidence type="ECO:0000313" key="1">
    <source>
        <dbReference type="EMBL" id="CAG8692658.1"/>
    </source>
</evidence>
<dbReference type="OrthoDB" id="10555949at2759"/>
<reference evidence="1" key="1">
    <citation type="submission" date="2021-06" db="EMBL/GenBank/DDBJ databases">
        <authorList>
            <person name="Kallberg Y."/>
            <person name="Tangrot J."/>
            <person name="Rosling A."/>
        </authorList>
    </citation>
    <scope>NUCLEOTIDE SEQUENCE</scope>
    <source>
        <strain evidence="1">MT106</strain>
    </source>
</reference>
<proteinExistence type="predicted"/>
<feature type="non-terminal residue" evidence="1">
    <location>
        <position position="1"/>
    </location>
</feature>
<organism evidence="1 2">
    <name type="scientific">Ambispora gerdemannii</name>
    <dbReference type="NCBI Taxonomy" id="144530"/>
    <lineage>
        <taxon>Eukaryota</taxon>
        <taxon>Fungi</taxon>
        <taxon>Fungi incertae sedis</taxon>
        <taxon>Mucoromycota</taxon>
        <taxon>Glomeromycotina</taxon>
        <taxon>Glomeromycetes</taxon>
        <taxon>Archaeosporales</taxon>
        <taxon>Ambisporaceae</taxon>
        <taxon>Ambispora</taxon>
    </lineage>
</organism>
<gene>
    <name evidence="1" type="ORF">AGERDE_LOCUS13161</name>
</gene>
<comment type="caution">
    <text evidence="1">The sequence shown here is derived from an EMBL/GenBank/DDBJ whole genome shotgun (WGS) entry which is preliminary data.</text>
</comment>
<protein>
    <submittedName>
        <fullName evidence="1">4898_t:CDS:1</fullName>
    </submittedName>
</protein>
<dbReference type="AlphaFoldDB" id="A0A9N9HJ12"/>
<evidence type="ECO:0000313" key="2">
    <source>
        <dbReference type="Proteomes" id="UP000789831"/>
    </source>
</evidence>
<dbReference type="EMBL" id="CAJVPL010015128">
    <property type="protein sequence ID" value="CAG8692658.1"/>
    <property type="molecule type" value="Genomic_DNA"/>
</dbReference>
<keyword evidence="2" id="KW-1185">Reference proteome</keyword>